<dbReference type="PROSITE" id="PS00197">
    <property type="entry name" value="2FE2S_FER_1"/>
    <property type="match status" value="1"/>
</dbReference>
<dbReference type="EMBL" id="FPAB01000004">
    <property type="protein sequence ID" value="SFS80895.1"/>
    <property type="molecule type" value="Genomic_DNA"/>
</dbReference>
<dbReference type="InterPro" id="IPR050415">
    <property type="entry name" value="MRET"/>
</dbReference>
<evidence type="ECO:0000256" key="7">
    <source>
        <dbReference type="ARBA" id="ARBA00023004"/>
    </source>
</evidence>
<feature type="domain" description="FAD-binding FR-type" evidence="10">
    <location>
        <begin position="2"/>
        <end position="111"/>
    </location>
</feature>
<keyword evidence="4" id="KW-0479">Metal-binding</keyword>
<evidence type="ECO:0000256" key="2">
    <source>
        <dbReference type="ARBA" id="ARBA00022630"/>
    </source>
</evidence>
<reference evidence="12" key="1">
    <citation type="submission" date="2016-10" db="EMBL/GenBank/DDBJ databases">
        <authorList>
            <person name="Varghese N."/>
            <person name="Submissions S."/>
        </authorList>
    </citation>
    <scope>NUCLEOTIDE SEQUENCE [LARGE SCALE GENOMIC DNA]</scope>
    <source>
        <strain evidence="12">CGMCC 4.7047</strain>
    </source>
</reference>
<dbReference type="Pfam" id="PF00111">
    <property type="entry name" value="Fer2"/>
    <property type="match status" value="1"/>
</dbReference>
<evidence type="ECO:0000313" key="11">
    <source>
        <dbReference type="EMBL" id="SFS80895.1"/>
    </source>
</evidence>
<keyword evidence="8" id="KW-0411">Iron-sulfur</keyword>
<evidence type="ECO:0000256" key="8">
    <source>
        <dbReference type="ARBA" id="ARBA00023014"/>
    </source>
</evidence>
<comment type="cofactor">
    <cofactor evidence="1">
        <name>FAD</name>
        <dbReference type="ChEBI" id="CHEBI:57692"/>
    </cofactor>
</comment>
<dbReference type="CDD" id="cd06214">
    <property type="entry name" value="PA_degradation_oxidoreductase_like"/>
    <property type="match status" value="1"/>
</dbReference>
<proteinExistence type="predicted"/>
<evidence type="ECO:0000313" key="12">
    <source>
        <dbReference type="Proteomes" id="UP000198873"/>
    </source>
</evidence>
<evidence type="ECO:0000256" key="5">
    <source>
        <dbReference type="ARBA" id="ARBA00022827"/>
    </source>
</evidence>
<dbReference type="Proteomes" id="UP000198873">
    <property type="component" value="Unassembled WGS sequence"/>
</dbReference>
<dbReference type="PANTHER" id="PTHR47354">
    <property type="entry name" value="NADH OXIDOREDUCTASE HCR"/>
    <property type="match status" value="1"/>
</dbReference>
<feature type="domain" description="2Fe-2S ferredoxin-type" evidence="9">
    <location>
        <begin position="270"/>
        <end position="359"/>
    </location>
</feature>
<keyword evidence="7" id="KW-0408">Iron</keyword>
<dbReference type="Gene3D" id="3.40.50.80">
    <property type="entry name" value="Nucleotide-binding domain of ferredoxin-NADP reductase (FNR) module"/>
    <property type="match status" value="1"/>
</dbReference>
<protein>
    <submittedName>
        <fullName evidence="11">Ring-1,2-phenylacetyl-CoA epoxidase subunit PaaE</fullName>
    </submittedName>
</protein>
<accession>A0A1I6SV96</accession>
<dbReference type="PROSITE" id="PS51085">
    <property type="entry name" value="2FE2S_FER_2"/>
    <property type="match status" value="1"/>
</dbReference>
<dbReference type="InterPro" id="IPR039261">
    <property type="entry name" value="FNR_nucleotide-bd"/>
</dbReference>
<sequence>MAAFHPLRIARREQLTDDAVALTLQVPGDLAERFRYAAGQHLTIRHHDVSGAELRRTYSVCAPPPRGGPVRELTIGVRHIPGGAFSGHAVQDLAEGDTLQVLPPAGGFTLREDGPGGGHAVAITGGSGITPVLAMAAAALDRDPAARFTLLRSERTAAAAMFLEAAADLKDRHPGRLQLLYALTREERHTGPATGRLDSPRLRTLLPALVPVAEVTDWYLCGPLGLIEAARTALGALGVARTRVHAELFHAGTEAGAPPPPAPVPHAPGARLTATLGGQTATWQPRPGETVLETTLRNRPDAPYACKGGVCGTCRARLLHGEVRMARTYALEEDELAAGYILPCQSHQATAAVEVDYDT</sequence>
<name>A0A1I6SV96_9ACTN</name>
<dbReference type="STRING" id="1176198.SAMN05444716_104177"/>
<dbReference type="GO" id="GO:0016491">
    <property type="term" value="F:oxidoreductase activity"/>
    <property type="evidence" value="ECO:0007669"/>
    <property type="project" value="UniProtKB-KW"/>
</dbReference>
<dbReference type="InterPro" id="IPR001041">
    <property type="entry name" value="2Fe-2S_ferredoxin-type"/>
</dbReference>
<dbReference type="AlphaFoldDB" id="A0A1I6SV96"/>
<keyword evidence="12" id="KW-1185">Reference proteome</keyword>
<dbReference type="InterPro" id="IPR017938">
    <property type="entry name" value="Riboflavin_synthase-like_b-brl"/>
</dbReference>
<dbReference type="PRINTS" id="PR00410">
    <property type="entry name" value="PHEHYDRXLASE"/>
</dbReference>
<evidence type="ECO:0000259" key="9">
    <source>
        <dbReference type="PROSITE" id="PS51085"/>
    </source>
</evidence>
<evidence type="ECO:0000256" key="6">
    <source>
        <dbReference type="ARBA" id="ARBA00023002"/>
    </source>
</evidence>
<dbReference type="GO" id="GO:0050660">
    <property type="term" value="F:flavin adenine dinucleotide binding"/>
    <property type="evidence" value="ECO:0007669"/>
    <property type="project" value="TreeGrafter"/>
</dbReference>
<dbReference type="Gene3D" id="2.40.30.10">
    <property type="entry name" value="Translation factors"/>
    <property type="match status" value="1"/>
</dbReference>
<dbReference type="GO" id="GO:0051537">
    <property type="term" value="F:2 iron, 2 sulfur cluster binding"/>
    <property type="evidence" value="ECO:0007669"/>
    <property type="project" value="UniProtKB-KW"/>
</dbReference>
<dbReference type="PANTHER" id="PTHR47354:SF8">
    <property type="entry name" value="1,2-PHENYLACETYL-COA EPOXIDASE, SUBUNIT E"/>
    <property type="match status" value="1"/>
</dbReference>
<dbReference type="SUPFAM" id="SSF52343">
    <property type="entry name" value="Ferredoxin reductase-like, C-terminal NADP-linked domain"/>
    <property type="match status" value="1"/>
</dbReference>
<dbReference type="InterPro" id="IPR006058">
    <property type="entry name" value="2Fe2S_fd_BS"/>
</dbReference>
<dbReference type="CDD" id="cd00207">
    <property type="entry name" value="fer2"/>
    <property type="match status" value="1"/>
</dbReference>
<dbReference type="GO" id="GO:0046872">
    <property type="term" value="F:metal ion binding"/>
    <property type="evidence" value="ECO:0007669"/>
    <property type="project" value="UniProtKB-KW"/>
</dbReference>
<evidence type="ECO:0000256" key="1">
    <source>
        <dbReference type="ARBA" id="ARBA00001974"/>
    </source>
</evidence>
<gene>
    <name evidence="11" type="ORF">SAMN05444716_104177</name>
</gene>
<dbReference type="Gene3D" id="3.10.20.30">
    <property type="match status" value="1"/>
</dbReference>
<evidence type="ECO:0000256" key="3">
    <source>
        <dbReference type="ARBA" id="ARBA00022714"/>
    </source>
</evidence>
<keyword evidence="5" id="KW-0274">FAD</keyword>
<dbReference type="InterPro" id="IPR017927">
    <property type="entry name" value="FAD-bd_FR_type"/>
</dbReference>
<dbReference type="InterPro" id="IPR001433">
    <property type="entry name" value="OxRdtase_FAD/NAD-bd"/>
</dbReference>
<evidence type="ECO:0000256" key="4">
    <source>
        <dbReference type="ARBA" id="ARBA00022723"/>
    </source>
</evidence>
<keyword evidence="6" id="KW-0560">Oxidoreductase</keyword>
<keyword evidence="3" id="KW-0001">2Fe-2S</keyword>
<dbReference type="RefSeq" id="WP_093843061.1">
    <property type="nucleotide sequence ID" value="NZ_FPAB01000004.1"/>
</dbReference>
<evidence type="ECO:0000259" key="10">
    <source>
        <dbReference type="PROSITE" id="PS51384"/>
    </source>
</evidence>
<dbReference type="SUPFAM" id="SSF54292">
    <property type="entry name" value="2Fe-2S ferredoxin-like"/>
    <property type="match status" value="1"/>
</dbReference>
<dbReference type="SUPFAM" id="SSF63380">
    <property type="entry name" value="Riboflavin synthase domain-like"/>
    <property type="match status" value="1"/>
</dbReference>
<dbReference type="PROSITE" id="PS51384">
    <property type="entry name" value="FAD_FR"/>
    <property type="match status" value="1"/>
</dbReference>
<dbReference type="InterPro" id="IPR012675">
    <property type="entry name" value="Beta-grasp_dom_sf"/>
</dbReference>
<organism evidence="11 12">
    <name type="scientific">Streptomyces harbinensis</name>
    <dbReference type="NCBI Taxonomy" id="1176198"/>
    <lineage>
        <taxon>Bacteria</taxon>
        <taxon>Bacillati</taxon>
        <taxon>Actinomycetota</taxon>
        <taxon>Actinomycetes</taxon>
        <taxon>Kitasatosporales</taxon>
        <taxon>Streptomycetaceae</taxon>
        <taxon>Streptomyces</taxon>
    </lineage>
</organism>
<dbReference type="Pfam" id="PF00175">
    <property type="entry name" value="NAD_binding_1"/>
    <property type="match status" value="1"/>
</dbReference>
<keyword evidence="2" id="KW-0285">Flavoprotein</keyword>
<dbReference type="InterPro" id="IPR036010">
    <property type="entry name" value="2Fe-2S_ferredoxin-like_sf"/>
</dbReference>